<organism evidence="1 2">
    <name type="scientific">Nyssa sinensis</name>
    <dbReference type="NCBI Taxonomy" id="561372"/>
    <lineage>
        <taxon>Eukaryota</taxon>
        <taxon>Viridiplantae</taxon>
        <taxon>Streptophyta</taxon>
        <taxon>Embryophyta</taxon>
        <taxon>Tracheophyta</taxon>
        <taxon>Spermatophyta</taxon>
        <taxon>Magnoliopsida</taxon>
        <taxon>eudicotyledons</taxon>
        <taxon>Gunneridae</taxon>
        <taxon>Pentapetalae</taxon>
        <taxon>asterids</taxon>
        <taxon>Cornales</taxon>
        <taxon>Nyssaceae</taxon>
        <taxon>Nyssa</taxon>
    </lineage>
</organism>
<proteinExistence type="predicted"/>
<dbReference type="AlphaFoldDB" id="A0A5J5A8H3"/>
<evidence type="ECO:0000313" key="1">
    <source>
        <dbReference type="EMBL" id="KAA8526599.1"/>
    </source>
</evidence>
<accession>A0A5J5A8H3</accession>
<protein>
    <submittedName>
        <fullName evidence="1">Uncharacterized protein</fullName>
    </submittedName>
</protein>
<evidence type="ECO:0000313" key="2">
    <source>
        <dbReference type="Proteomes" id="UP000325577"/>
    </source>
</evidence>
<dbReference type="EMBL" id="CM018046">
    <property type="protein sequence ID" value="KAA8526599.1"/>
    <property type="molecule type" value="Genomic_DNA"/>
</dbReference>
<keyword evidence="2" id="KW-1185">Reference proteome</keyword>
<gene>
    <name evidence="1" type="ORF">F0562_008198</name>
</gene>
<name>A0A5J5A8H3_9ASTE</name>
<sequence length="103" mass="10565">MRSWEGAEEVRRRRCERGLGAVCIRWSWGAVVMGSAVAGGDDGWWRVRLEVVGAATGGAALRGGVMAGGVGGENGRSGGDGGGAVMEMMVGDGEVLWWRGGAA</sequence>
<reference evidence="1 2" key="1">
    <citation type="submission" date="2019-09" db="EMBL/GenBank/DDBJ databases">
        <title>A chromosome-level genome assembly of the Chinese tupelo Nyssa sinensis.</title>
        <authorList>
            <person name="Yang X."/>
            <person name="Kang M."/>
            <person name="Yang Y."/>
            <person name="Xiong H."/>
            <person name="Wang M."/>
            <person name="Zhang Z."/>
            <person name="Wang Z."/>
            <person name="Wu H."/>
            <person name="Ma T."/>
            <person name="Liu J."/>
            <person name="Xi Z."/>
        </authorList>
    </citation>
    <scope>NUCLEOTIDE SEQUENCE [LARGE SCALE GENOMIC DNA]</scope>
    <source>
        <strain evidence="1">J267</strain>
        <tissue evidence="1">Leaf</tissue>
    </source>
</reference>
<dbReference type="Proteomes" id="UP000325577">
    <property type="component" value="Linkage Group LG3"/>
</dbReference>